<reference evidence="1 3" key="2">
    <citation type="journal article" date="2014" name="BMC Genomics">
        <title>An improved genome release (version Mt4.0) for the model legume Medicago truncatula.</title>
        <authorList>
            <person name="Tang H."/>
            <person name="Krishnakumar V."/>
            <person name="Bidwell S."/>
            <person name="Rosen B."/>
            <person name="Chan A."/>
            <person name="Zhou S."/>
            <person name="Gentzbittel L."/>
            <person name="Childs K.L."/>
            <person name="Yandell M."/>
            <person name="Gundlach H."/>
            <person name="Mayer K.F."/>
            <person name="Schwartz D.C."/>
            <person name="Town C.D."/>
        </authorList>
    </citation>
    <scope>GENOME REANNOTATION</scope>
    <source>
        <strain evidence="2 3">cv. Jemalong A17</strain>
    </source>
</reference>
<dbReference type="Proteomes" id="UP000002051">
    <property type="component" value="Chromosome 5"/>
</dbReference>
<sequence length="123" mass="14949">MERGGNGREYFKFVVFGSIFRRGGRGRGISFLKLRLVKFVGFIETKCVYLKRRKVGSLQVFYLALLRKWCWRLRREKDEFWCHLSAHKHGLLIREVVRESITNSIWWKNIFRIMRGDVVRYWC</sequence>
<keyword evidence="3" id="KW-1185">Reference proteome</keyword>
<evidence type="ECO:0000313" key="3">
    <source>
        <dbReference type="Proteomes" id="UP000002051"/>
    </source>
</evidence>
<dbReference type="EMBL" id="CM001221">
    <property type="protein sequence ID" value="AES95437.1"/>
    <property type="molecule type" value="Genomic_DNA"/>
</dbReference>
<dbReference type="PaxDb" id="3880-AES95437"/>
<dbReference type="EnsemblPlants" id="AES95437">
    <property type="protein sequence ID" value="AES95437"/>
    <property type="gene ID" value="MTR_5g025460"/>
</dbReference>
<name>G7K405_MEDTR</name>
<organism evidence="1 3">
    <name type="scientific">Medicago truncatula</name>
    <name type="common">Barrel medic</name>
    <name type="synonym">Medicago tribuloides</name>
    <dbReference type="NCBI Taxonomy" id="3880"/>
    <lineage>
        <taxon>Eukaryota</taxon>
        <taxon>Viridiplantae</taxon>
        <taxon>Streptophyta</taxon>
        <taxon>Embryophyta</taxon>
        <taxon>Tracheophyta</taxon>
        <taxon>Spermatophyta</taxon>
        <taxon>Magnoliopsida</taxon>
        <taxon>eudicotyledons</taxon>
        <taxon>Gunneridae</taxon>
        <taxon>Pentapetalae</taxon>
        <taxon>rosids</taxon>
        <taxon>fabids</taxon>
        <taxon>Fabales</taxon>
        <taxon>Fabaceae</taxon>
        <taxon>Papilionoideae</taxon>
        <taxon>50 kb inversion clade</taxon>
        <taxon>NPAAA clade</taxon>
        <taxon>Hologalegina</taxon>
        <taxon>IRL clade</taxon>
        <taxon>Trifolieae</taxon>
        <taxon>Medicago</taxon>
    </lineage>
</organism>
<evidence type="ECO:0000313" key="1">
    <source>
        <dbReference type="EMBL" id="AES95437.1"/>
    </source>
</evidence>
<proteinExistence type="predicted"/>
<reference evidence="1 3" key="1">
    <citation type="journal article" date="2011" name="Nature">
        <title>The Medicago genome provides insight into the evolution of rhizobial symbioses.</title>
        <authorList>
            <person name="Young N.D."/>
            <person name="Debelle F."/>
            <person name="Oldroyd G.E."/>
            <person name="Geurts R."/>
            <person name="Cannon S.B."/>
            <person name="Udvardi M.K."/>
            <person name="Benedito V.A."/>
            <person name="Mayer K.F."/>
            <person name="Gouzy J."/>
            <person name="Schoof H."/>
            <person name="Van de Peer Y."/>
            <person name="Proost S."/>
            <person name="Cook D.R."/>
            <person name="Meyers B.C."/>
            <person name="Spannagl M."/>
            <person name="Cheung F."/>
            <person name="De Mita S."/>
            <person name="Krishnakumar V."/>
            <person name="Gundlach H."/>
            <person name="Zhou S."/>
            <person name="Mudge J."/>
            <person name="Bharti A.K."/>
            <person name="Murray J.D."/>
            <person name="Naoumkina M.A."/>
            <person name="Rosen B."/>
            <person name="Silverstein K.A."/>
            <person name="Tang H."/>
            <person name="Rombauts S."/>
            <person name="Zhao P.X."/>
            <person name="Zhou P."/>
            <person name="Barbe V."/>
            <person name="Bardou P."/>
            <person name="Bechner M."/>
            <person name="Bellec A."/>
            <person name="Berger A."/>
            <person name="Berges H."/>
            <person name="Bidwell S."/>
            <person name="Bisseling T."/>
            <person name="Choisne N."/>
            <person name="Couloux A."/>
            <person name="Denny R."/>
            <person name="Deshpande S."/>
            <person name="Dai X."/>
            <person name="Doyle J.J."/>
            <person name="Dudez A.M."/>
            <person name="Farmer A.D."/>
            <person name="Fouteau S."/>
            <person name="Franken C."/>
            <person name="Gibelin C."/>
            <person name="Gish J."/>
            <person name="Goldstein S."/>
            <person name="Gonzalez A.J."/>
            <person name="Green P.J."/>
            <person name="Hallab A."/>
            <person name="Hartog M."/>
            <person name="Hua A."/>
            <person name="Humphray S.J."/>
            <person name="Jeong D.H."/>
            <person name="Jing Y."/>
            <person name="Jocker A."/>
            <person name="Kenton S.M."/>
            <person name="Kim D.J."/>
            <person name="Klee K."/>
            <person name="Lai H."/>
            <person name="Lang C."/>
            <person name="Lin S."/>
            <person name="Macmil S.L."/>
            <person name="Magdelenat G."/>
            <person name="Matthews L."/>
            <person name="McCorrison J."/>
            <person name="Monaghan E.L."/>
            <person name="Mun J.H."/>
            <person name="Najar F.Z."/>
            <person name="Nicholson C."/>
            <person name="Noirot C."/>
            <person name="O'Bleness M."/>
            <person name="Paule C.R."/>
            <person name="Poulain J."/>
            <person name="Prion F."/>
            <person name="Qin B."/>
            <person name="Qu C."/>
            <person name="Retzel E.F."/>
            <person name="Riddle C."/>
            <person name="Sallet E."/>
            <person name="Samain S."/>
            <person name="Samson N."/>
            <person name="Sanders I."/>
            <person name="Saurat O."/>
            <person name="Scarpelli C."/>
            <person name="Schiex T."/>
            <person name="Segurens B."/>
            <person name="Severin A.J."/>
            <person name="Sherrier D.J."/>
            <person name="Shi R."/>
            <person name="Sims S."/>
            <person name="Singer S.R."/>
            <person name="Sinharoy S."/>
            <person name="Sterck L."/>
            <person name="Viollet A."/>
            <person name="Wang B.B."/>
            <person name="Wang K."/>
            <person name="Wang M."/>
            <person name="Wang X."/>
            <person name="Warfsmann J."/>
            <person name="Weissenbach J."/>
            <person name="White D.D."/>
            <person name="White J.D."/>
            <person name="Wiley G.B."/>
            <person name="Wincker P."/>
            <person name="Xing Y."/>
            <person name="Yang L."/>
            <person name="Yao Z."/>
            <person name="Ying F."/>
            <person name="Zhai J."/>
            <person name="Zhou L."/>
            <person name="Zuber A."/>
            <person name="Denarie J."/>
            <person name="Dixon R.A."/>
            <person name="May G.D."/>
            <person name="Schwartz D.C."/>
            <person name="Rogers J."/>
            <person name="Quetier F."/>
            <person name="Town C.D."/>
            <person name="Roe B.A."/>
        </authorList>
    </citation>
    <scope>NUCLEOTIDE SEQUENCE [LARGE SCALE GENOMIC DNA]</scope>
    <source>
        <strain evidence="1">A17</strain>
        <strain evidence="2 3">cv. Jemalong A17</strain>
    </source>
</reference>
<evidence type="ECO:0000313" key="2">
    <source>
        <dbReference type="EnsemblPlants" id="AES95437"/>
    </source>
</evidence>
<protein>
    <submittedName>
        <fullName evidence="1 2">Uncharacterized protein</fullName>
    </submittedName>
</protein>
<accession>G7K405</accession>
<reference evidence="2" key="3">
    <citation type="submission" date="2015-04" db="UniProtKB">
        <authorList>
            <consortium name="EnsemblPlants"/>
        </authorList>
    </citation>
    <scope>IDENTIFICATION</scope>
    <source>
        <strain evidence="2">cv. Jemalong A17</strain>
    </source>
</reference>
<dbReference type="HOGENOM" id="CLU_2018632_0_0_1"/>
<gene>
    <name evidence="1" type="ordered locus">MTR_5g025460</name>
</gene>
<dbReference type="AlphaFoldDB" id="G7K405"/>